<dbReference type="GO" id="GO:0008233">
    <property type="term" value="F:peptidase activity"/>
    <property type="evidence" value="ECO:0007669"/>
    <property type="project" value="UniProtKB-KW"/>
</dbReference>
<sequence length="292" mass="32207">MYPVYRFSSTEDPSHLTKALWRHKIAHQIAFNDGHNELWLNDPNQLDKVEEIIAQWKQDPLSLASVEFAASTSSATSAKGQSFFSRPFHTPVTLILILLSAFVAMFTQLGADLTKVGYFTISAIEVHAGQLYAYNLPDIFSTGEYWRLVTPAFLHFGIVHLVFNALWIWDIGRRLESLLGSTLWLVGVLVIAVASNVLQYLLSGYPLFGGLSGVVYGMIGFAYLYPILNKQAPNIISKPLLAFFVIWLGVGYTPLPELLGLGSIANTAHAIGLATGLLLALVYGVIHKLISR</sequence>
<evidence type="ECO:0000256" key="3">
    <source>
        <dbReference type="ARBA" id="ARBA00022692"/>
    </source>
</evidence>
<dbReference type="RefSeq" id="WP_263530130.1">
    <property type="nucleotide sequence ID" value="NZ_JAOVZB010000003.1"/>
</dbReference>
<dbReference type="PANTHER" id="PTHR43731">
    <property type="entry name" value="RHOMBOID PROTEASE"/>
    <property type="match status" value="1"/>
</dbReference>
<keyword evidence="5 7" id="KW-1133">Transmembrane helix</keyword>
<dbReference type="Pfam" id="PF01694">
    <property type="entry name" value="Rhomboid"/>
    <property type="match status" value="1"/>
</dbReference>
<keyword evidence="4 9" id="KW-0378">Hydrolase</keyword>
<feature type="transmembrane region" description="Helical" evidence="7">
    <location>
        <begin position="267"/>
        <end position="286"/>
    </location>
</feature>
<evidence type="ECO:0000313" key="9">
    <source>
        <dbReference type="EMBL" id="MCV2402748.1"/>
    </source>
</evidence>
<feature type="transmembrane region" description="Helical" evidence="7">
    <location>
        <begin position="92"/>
        <end position="111"/>
    </location>
</feature>
<comment type="subcellular location">
    <subcellularLocation>
        <location evidence="1">Membrane</location>
        <topology evidence="1">Multi-pass membrane protein</topology>
    </subcellularLocation>
</comment>
<keyword evidence="10" id="KW-1185">Reference proteome</keyword>
<feature type="transmembrane region" description="Helical" evidence="7">
    <location>
        <begin position="181"/>
        <end position="202"/>
    </location>
</feature>
<evidence type="ECO:0000256" key="4">
    <source>
        <dbReference type="ARBA" id="ARBA00022801"/>
    </source>
</evidence>
<gene>
    <name evidence="9" type="ORF">OFY17_07610</name>
</gene>
<evidence type="ECO:0000256" key="1">
    <source>
        <dbReference type="ARBA" id="ARBA00004141"/>
    </source>
</evidence>
<dbReference type="PANTHER" id="PTHR43731:SF14">
    <property type="entry name" value="PRESENILIN-ASSOCIATED RHOMBOID-LIKE PROTEIN, MITOCHONDRIAL"/>
    <property type="match status" value="1"/>
</dbReference>
<dbReference type="GO" id="GO:0006508">
    <property type="term" value="P:proteolysis"/>
    <property type="evidence" value="ECO:0007669"/>
    <property type="project" value="UniProtKB-KW"/>
</dbReference>
<reference evidence="9 10" key="1">
    <citation type="submission" date="2022-10" db="EMBL/GenBank/DDBJ databases">
        <title>Marinomonas transparenta sp. nov. and Marinomonas sargassi sp. nov., isolated from marine alga (Sargassum natans (L.) Gaillon).</title>
        <authorList>
            <person name="Wang Y."/>
        </authorList>
    </citation>
    <scope>NUCLEOTIDE SEQUENCE [LARGE SCALE GENOMIC DNA]</scope>
    <source>
        <strain evidence="9 10">C2222</strain>
    </source>
</reference>
<dbReference type="InterPro" id="IPR035952">
    <property type="entry name" value="Rhomboid-like_sf"/>
</dbReference>
<dbReference type="Proteomes" id="UP001209713">
    <property type="component" value="Unassembled WGS sequence"/>
</dbReference>
<evidence type="ECO:0000256" key="6">
    <source>
        <dbReference type="ARBA" id="ARBA00023136"/>
    </source>
</evidence>
<feature type="transmembrane region" description="Helical" evidence="7">
    <location>
        <begin position="208"/>
        <end position="228"/>
    </location>
</feature>
<keyword evidence="3 7" id="KW-0812">Transmembrane</keyword>
<evidence type="ECO:0000313" key="10">
    <source>
        <dbReference type="Proteomes" id="UP001209713"/>
    </source>
</evidence>
<dbReference type="SUPFAM" id="SSF144091">
    <property type="entry name" value="Rhomboid-like"/>
    <property type="match status" value="1"/>
</dbReference>
<dbReference type="InterPro" id="IPR022764">
    <property type="entry name" value="Peptidase_S54_rhomboid_dom"/>
</dbReference>
<proteinExistence type="inferred from homology"/>
<organism evidence="9 10">
    <name type="scientific">Marinomonas sargassi</name>
    <dbReference type="NCBI Taxonomy" id="2984494"/>
    <lineage>
        <taxon>Bacteria</taxon>
        <taxon>Pseudomonadati</taxon>
        <taxon>Pseudomonadota</taxon>
        <taxon>Gammaproteobacteria</taxon>
        <taxon>Oceanospirillales</taxon>
        <taxon>Oceanospirillaceae</taxon>
        <taxon>Marinomonas</taxon>
    </lineage>
</organism>
<feature type="domain" description="Peptidase S54 rhomboid" evidence="8">
    <location>
        <begin position="143"/>
        <end position="283"/>
    </location>
</feature>
<dbReference type="InterPro" id="IPR050925">
    <property type="entry name" value="Rhomboid_protease_S54"/>
</dbReference>
<dbReference type="Gene3D" id="1.20.1540.10">
    <property type="entry name" value="Rhomboid-like"/>
    <property type="match status" value="1"/>
</dbReference>
<feature type="transmembrane region" description="Helical" evidence="7">
    <location>
        <begin position="235"/>
        <end position="255"/>
    </location>
</feature>
<keyword evidence="6 7" id="KW-0472">Membrane</keyword>
<dbReference type="InterPro" id="IPR038244">
    <property type="entry name" value="NRho_sf"/>
</dbReference>
<name>A0ABT2YS87_9GAMM</name>
<evidence type="ECO:0000256" key="7">
    <source>
        <dbReference type="SAM" id="Phobius"/>
    </source>
</evidence>
<evidence type="ECO:0000256" key="2">
    <source>
        <dbReference type="ARBA" id="ARBA00009045"/>
    </source>
</evidence>
<evidence type="ECO:0000259" key="8">
    <source>
        <dbReference type="Pfam" id="PF01694"/>
    </source>
</evidence>
<dbReference type="EMBL" id="JAOVZB010000003">
    <property type="protein sequence ID" value="MCV2402748.1"/>
    <property type="molecule type" value="Genomic_DNA"/>
</dbReference>
<feature type="transmembrane region" description="Helical" evidence="7">
    <location>
        <begin position="145"/>
        <end position="169"/>
    </location>
</feature>
<comment type="similarity">
    <text evidence="2">Belongs to the peptidase S54 family.</text>
</comment>
<evidence type="ECO:0000256" key="5">
    <source>
        <dbReference type="ARBA" id="ARBA00022989"/>
    </source>
</evidence>
<dbReference type="EC" id="3.4.21.105" evidence="9"/>
<accession>A0ABT2YS87</accession>
<keyword evidence="9" id="KW-0645">Protease</keyword>
<dbReference type="Gene3D" id="3.30.70.2080">
    <property type="match status" value="1"/>
</dbReference>
<protein>
    <submittedName>
        <fullName evidence="9">Rhomboid family intramembrane serine protease</fullName>
        <ecNumber evidence="9">3.4.21.105</ecNumber>
    </submittedName>
</protein>
<comment type="caution">
    <text evidence="9">The sequence shown here is derived from an EMBL/GenBank/DDBJ whole genome shotgun (WGS) entry which is preliminary data.</text>
</comment>